<dbReference type="SUPFAM" id="SSF56300">
    <property type="entry name" value="Metallo-dependent phosphatases"/>
    <property type="match status" value="1"/>
</dbReference>
<dbReference type="EMBL" id="SLXL01000013">
    <property type="protein sequence ID" value="TCP21116.1"/>
    <property type="molecule type" value="Genomic_DNA"/>
</dbReference>
<gene>
    <name evidence="1" type="ORF">EV656_11337</name>
</gene>
<name>A0A4V2SKX3_RHOAD</name>
<sequence length="417" mass="43946">MAHATPHWSAALGGAVSQVVELSGRSPGLVVMSDAHVGAFWDRVAEAAQGVGDVINPNRELAGFVARMGARDLPVVSLGDAVDYAVDAYDGGPGIDNRDLFYRAIAPIEGRFAEIPGNHDHRGGAYNLRAWGLEHVNLDRDTLKRLAPRIGHTRLRAPWRELGAIRPGAGGALAGFRGVQSPARRRPGGFDCVMLNAHGDGFLHPAGLARLGWRAAGARLAGRRANLSIDCLGPGPDDLAALDRLGPLTGAGPVLTLVHAPLVAARRRLCDGVQLDPVRFAAQRRRHGLDHHVIARGGGALLARLRAGALGQGGAAPRSQVLLAGHTHRARYHLVDAASLTLREVDLPTFNAAWGDPGQIKMATVLPLGVIDSHDDTPRLGWAEIGADGLHEVVSRSFVRRGARFAEVAAGPGARAV</sequence>
<proteinExistence type="predicted"/>
<protein>
    <recommendedName>
        <fullName evidence="3">Calcineurin-like phosphoesterase family protein</fullName>
    </recommendedName>
</protein>
<organism evidence="1 2">
    <name type="scientific">Rhodovulum adriaticum</name>
    <name type="common">Rhodopseudomonas adriatica</name>
    <dbReference type="NCBI Taxonomy" id="35804"/>
    <lineage>
        <taxon>Bacteria</taxon>
        <taxon>Pseudomonadati</taxon>
        <taxon>Pseudomonadota</taxon>
        <taxon>Alphaproteobacteria</taxon>
        <taxon>Rhodobacterales</taxon>
        <taxon>Paracoccaceae</taxon>
        <taxon>Rhodovulum</taxon>
    </lineage>
</organism>
<comment type="caution">
    <text evidence="1">The sequence shown here is derived from an EMBL/GenBank/DDBJ whole genome shotgun (WGS) entry which is preliminary data.</text>
</comment>
<dbReference type="Proteomes" id="UP000295733">
    <property type="component" value="Unassembled WGS sequence"/>
</dbReference>
<evidence type="ECO:0000313" key="2">
    <source>
        <dbReference type="Proteomes" id="UP000295733"/>
    </source>
</evidence>
<dbReference type="InterPro" id="IPR029052">
    <property type="entry name" value="Metallo-depent_PP-like"/>
</dbReference>
<reference evidence="1 2" key="1">
    <citation type="submission" date="2019-03" db="EMBL/GenBank/DDBJ databases">
        <title>Genomic Encyclopedia of Type Strains, Phase IV (KMG-IV): sequencing the most valuable type-strain genomes for metagenomic binning, comparative biology and taxonomic classification.</title>
        <authorList>
            <person name="Goeker M."/>
        </authorList>
    </citation>
    <scope>NUCLEOTIDE SEQUENCE [LARGE SCALE GENOMIC DNA]</scope>
    <source>
        <strain evidence="1 2">DSM 2781</strain>
    </source>
</reference>
<keyword evidence="2" id="KW-1185">Reference proteome</keyword>
<dbReference type="AlphaFoldDB" id="A0A4V2SKX3"/>
<accession>A0A4V2SKX3</accession>
<dbReference type="RefSeq" id="WP_132605190.1">
    <property type="nucleotide sequence ID" value="NZ_NRRP01000010.1"/>
</dbReference>
<evidence type="ECO:0008006" key="3">
    <source>
        <dbReference type="Google" id="ProtNLM"/>
    </source>
</evidence>
<evidence type="ECO:0000313" key="1">
    <source>
        <dbReference type="EMBL" id="TCP21116.1"/>
    </source>
</evidence>